<organism evidence="1">
    <name type="scientific">Borrelia hermsii YBT</name>
    <dbReference type="NCBI Taxonomy" id="1313295"/>
    <lineage>
        <taxon>Bacteria</taxon>
        <taxon>Pseudomonadati</taxon>
        <taxon>Spirochaetota</taxon>
        <taxon>Spirochaetia</taxon>
        <taxon>Spirochaetales</taxon>
        <taxon>Borreliaceae</taxon>
        <taxon>Borrelia</taxon>
    </lineage>
</organism>
<name>W5T7G5_BORHE</name>
<gene>
    <name evidence="1" type="ORF">BHO_0900063</name>
</gene>
<dbReference type="Pfam" id="PF04404">
    <property type="entry name" value="ERF"/>
    <property type="match status" value="1"/>
</dbReference>
<keyword evidence="1" id="KW-0614">Plasmid</keyword>
<accession>W5T7G5</accession>
<sequence length="47" mass="5258">MLQLIGSYMTYARRYAIVGCLSIESEVDTDASSLDCIQEDNKENLVV</sequence>
<proteinExistence type="predicted"/>
<evidence type="ECO:0000313" key="1">
    <source>
        <dbReference type="EMBL" id="AHH13281.1"/>
    </source>
</evidence>
<dbReference type="AlphaFoldDB" id="W5T7G5"/>
<protein>
    <submittedName>
        <fullName evidence="1">ERF superfamily protein</fullName>
    </submittedName>
</protein>
<reference evidence="1" key="1">
    <citation type="submission" date="2013-04" db="EMBL/GenBank/DDBJ databases">
        <title>Comparative Genomics of Relapsing Fever Spirochetes.</title>
        <authorList>
            <person name="Schwan T.G."/>
            <person name="Raffel S.J."/>
            <person name="Porcella S.F."/>
            <person name="Martens C.A."/>
            <person name="Bruno D.P."/>
            <person name="Ricklefs S.M."/>
            <person name="Barbian K.B."/>
        </authorList>
    </citation>
    <scope>NUCLEOTIDE SEQUENCE</scope>
    <source>
        <strain evidence="1">YBT</strain>
        <plasmid evidence="1">unnamed</plasmid>
    </source>
</reference>
<dbReference type="EMBL" id="CP005720">
    <property type="protein sequence ID" value="AHH13281.1"/>
    <property type="molecule type" value="Genomic_DNA"/>
</dbReference>
<dbReference type="HOGENOM" id="CLU_3165288_0_0_12"/>
<dbReference type="InterPro" id="IPR007499">
    <property type="entry name" value="ERF_bacteria_virus"/>
</dbReference>
<geneLocation type="plasmid" evidence="1">
    <name>unnamed</name>
</geneLocation>